<dbReference type="RefSeq" id="WP_331791724.1">
    <property type="nucleotide sequence ID" value="NZ_BAAAUO010000011.1"/>
</dbReference>
<feature type="transmembrane region" description="Helical" evidence="7">
    <location>
        <begin position="305"/>
        <end position="329"/>
    </location>
</feature>
<comment type="caution">
    <text evidence="8">The sequence shown here is derived from an EMBL/GenBank/DDBJ whole genome shotgun (WGS) entry which is preliminary data.</text>
</comment>
<feature type="transmembrane region" description="Helical" evidence="7">
    <location>
        <begin position="59"/>
        <end position="80"/>
    </location>
</feature>
<dbReference type="PANTHER" id="PTHR33567:SF3">
    <property type="entry name" value="CHROMATE ION TRANSPORTER (EUROFUNG)"/>
    <property type="match status" value="1"/>
</dbReference>
<proteinExistence type="inferred from homology"/>
<feature type="transmembrane region" description="Helical" evidence="7">
    <location>
        <begin position="153"/>
        <end position="185"/>
    </location>
</feature>
<evidence type="ECO:0000256" key="7">
    <source>
        <dbReference type="SAM" id="Phobius"/>
    </source>
</evidence>
<feature type="transmembrane region" description="Helical" evidence="7">
    <location>
        <begin position="206"/>
        <end position="227"/>
    </location>
</feature>
<comment type="similarity">
    <text evidence="2">Belongs to the chromate ion transporter (CHR) (TC 2.A.51) family.</text>
</comment>
<name>A0ABU7V9K4_9MICO</name>
<feature type="transmembrane region" description="Helical" evidence="7">
    <location>
        <begin position="273"/>
        <end position="293"/>
    </location>
</feature>
<dbReference type="Pfam" id="PF02417">
    <property type="entry name" value="Chromate_transp"/>
    <property type="match status" value="2"/>
</dbReference>
<evidence type="ECO:0000256" key="1">
    <source>
        <dbReference type="ARBA" id="ARBA00004651"/>
    </source>
</evidence>
<feature type="transmembrane region" description="Helical" evidence="7">
    <location>
        <begin position="120"/>
        <end position="141"/>
    </location>
</feature>
<feature type="transmembrane region" description="Helical" evidence="7">
    <location>
        <begin position="18"/>
        <end position="39"/>
    </location>
</feature>
<feature type="transmembrane region" description="Helical" evidence="7">
    <location>
        <begin position="239"/>
        <end position="261"/>
    </location>
</feature>
<evidence type="ECO:0000256" key="4">
    <source>
        <dbReference type="ARBA" id="ARBA00022692"/>
    </source>
</evidence>
<accession>A0ABU7V9K4</accession>
<evidence type="ECO:0000313" key="8">
    <source>
        <dbReference type="EMBL" id="MEF2255459.1"/>
    </source>
</evidence>
<dbReference type="Proteomes" id="UP001351900">
    <property type="component" value="Unassembled WGS sequence"/>
</dbReference>
<sequence>MTASAPDTAASRGSAVDVFWAFLRLGVTSFGGPIAHLGYFRDDLVARRRWMSDKAYADLVALCQFLPGPASSQVGFAMGLHRAGPLGAIAAFLAFTLPSAILMVAFAFGAALFEGVIGAGLLTGLKIVAVAIVAQAVWGMAKSLTPDARRASIAVVAAVVALLLAGSIGQVLAIVLGAVAGLLLCRSAPAGVGDTGLMRFPVSRTAGITSLGTFAVILLGMPILVAFTGGGALSLFDTFYRAGALVFGGGHVVLPLLQAGLVETGWVNPEQFLAGYGAVQAMPGPLFTFSAYLGTLSSVGPGGVLGAAIALVAIFLPGFLLLIGVLPFWNALRTRTWMQSLMRGANAAVVGILGAALYDPLFTTGIVGAGSFSLALVCFVLLVAWKLPPWLVVIVGGTGGILLAVLGVS</sequence>
<keyword evidence="5 7" id="KW-1133">Transmembrane helix</keyword>
<comment type="subcellular location">
    <subcellularLocation>
        <location evidence="1">Cell membrane</location>
        <topology evidence="1">Multi-pass membrane protein</topology>
    </subcellularLocation>
</comment>
<feature type="transmembrane region" description="Helical" evidence="7">
    <location>
        <begin position="364"/>
        <end position="383"/>
    </location>
</feature>
<evidence type="ECO:0000256" key="2">
    <source>
        <dbReference type="ARBA" id="ARBA00005262"/>
    </source>
</evidence>
<keyword evidence="9" id="KW-1185">Reference proteome</keyword>
<evidence type="ECO:0000313" key="9">
    <source>
        <dbReference type="Proteomes" id="UP001351900"/>
    </source>
</evidence>
<protein>
    <submittedName>
        <fullName evidence="8">Chromate efflux transporter</fullName>
    </submittedName>
</protein>
<evidence type="ECO:0000256" key="5">
    <source>
        <dbReference type="ARBA" id="ARBA00022989"/>
    </source>
</evidence>
<keyword evidence="4 7" id="KW-0812">Transmembrane</keyword>
<feature type="transmembrane region" description="Helical" evidence="7">
    <location>
        <begin position="390"/>
        <end position="408"/>
    </location>
</feature>
<gene>
    <name evidence="8" type="primary">chrA</name>
    <name evidence="8" type="ORF">V2V91_09985</name>
</gene>
<keyword evidence="6 7" id="KW-0472">Membrane</keyword>
<dbReference type="PIRSF" id="PIRSF004810">
    <property type="entry name" value="ChrA"/>
    <property type="match status" value="1"/>
</dbReference>
<organism evidence="8 9">
    <name type="scientific">Microbacterium schleiferi</name>
    <dbReference type="NCBI Taxonomy" id="69362"/>
    <lineage>
        <taxon>Bacteria</taxon>
        <taxon>Bacillati</taxon>
        <taxon>Actinomycetota</taxon>
        <taxon>Actinomycetes</taxon>
        <taxon>Micrococcales</taxon>
        <taxon>Microbacteriaceae</taxon>
        <taxon>Microbacterium</taxon>
    </lineage>
</organism>
<feature type="transmembrane region" description="Helical" evidence="7">
    <location>
        <begin position="341"/>
        <end position="358"/>
    </location>
</feature>
<dbReference type="InterPro" id="IPR003370">
    <property type="entry name" value="Chromate_transpt"/>
</dbReference>
<evidence type="ECO:0000256" key="3">
    <source>
        <dbReference type="ARBA" id="ARBA00022475"/>
    </source>
</evidence>
<dbReference type="EMBL" id="JAZHOV010000005">
    <property type="protein sequence ID" value="MEF2255459.1"/>
    <property type="molecule type" value="Genomic_DNA"/>
</dbReference>
<dbReference type="NCBIfam" id="TIGR00937">
    <property type="entry name" value="2A51"/>
    <property type="match status" value="1"/>
</dbReference>
<feature type="transmembrane region" description="Helical" evidence="7">
    <location>
        <begin position="86"/>
        <end position="113"/>
    </location>
</feature>
<keyword evidence="3" id="KW-1003">Cell membrane</keyword>
<reference evidence="8 9" key="1">
    <citation type="submission" date="2024-01" db="EMBL/GenBank/DDBJ databases">
        <title>the genome sequence of strain Microbacterium schleiferi NBRC 15075.</title>
        <authorList>
            <person name="Ding Y."/>
            <person name="Zhang G."/>
        </authorList>
    </citation>
    <scope>NUCLEOTIDE SEQUENCE [LARGE SCALE GENOMIC DNA]</scope>
    <source>
        <strain evidence="8 9">NBRC 15075</strain>
    </source>
</reference>
<evidence type="ECO:0000256" key="6">
    <source>
        <dbReference type="ARBA" id="ARBA00023136"/>
    </source>
</evidence>
<dbReference type="InterPro" id="IPR014047">
    <property type="entry name" value="Chr_Tranpt_l_chain"/>
</dbReference>
<dbReference type="PANTHER" id="PTHR33567">
    <property type="entry name" value="CHROMATE ION TRANSPORTER (EUROFUNG)"/>
    <property type="match status" value="1"/>
</dbReference>